<accession>A0A6G1HKT3</accession>
<protein>
    <submittedName>
        <fullName evidence="2">Uncharacterized protein</fullName>
    </submittedName>
</protein>
<evidence type="ECO:0000256" key="1">
    <source>
        <dbReference type="SAM" id="Phobius"/>
    </source>
</evidence>
<evidence type="ECO:0000313" key="3">
    <source>
        <dbReference type="Proteomes" id="UP000799640"/>
    </source>
</evidence>
<feature type="transmembrane region" description="Helical" evidence="1">
    <location>
        <begin position="12"/>
        <end position="36"/>
    </location>
</feature>
<organism evidence="2 3">
    <name type="scientific">Trichodelitschia bisporula</name>
    <dbReference type="NCBI Taxonomy" id="703511"/>
    <lineage>
        <taxon>Eukaryota</taxon>
        <taxon>Fungi</taxon>
        <taxon>Dikarya</taxon>
        <taxon>Ascomycota</taxon>
        <taxon>Pezizomycotina</taxon>
        <taxon>Dothideomycetes</taxon>
        <taxon>Dothideomycetes incertae sedis</taxon>
        <taxon>Phaeotrichales</taxon>
        <taxon>Phaeotrichaceae</taxon>
        <taxon>Trichodelitschia</taxon>
    </lineage>
</organism>
<gene>
    <name evidence="2" type="ORF">EJ06DRAFT_534167</name>
</gene>
<keyword evidence="1" id="KW-0472">Membrane</keyword>
<keyword evidence="1" id="KW-0812">Transmembrane</keyword>
<dbReference type="AlphaFoldDB" id="A0A6G1HKT3"/>
<evidence type="ECO:0000313" key="2">
    <source>
        <dbReference type="EMBL" id="KAF2396447.1"/>
    </source>
</evidence>
<reference evidence="2" key="1">
    <citation type="journal article" date="2020" name="Stud. Mycol.">
        <title>101 Dothideomycetes genomes: a test case for predicting lifestyles and emergence of pathogens.</title>
        <authorList>
            <person name="Haridas S."/>
            <person name="Albert R."/>
            <person name="Binder M."/>
            <person name="Bloem J."/>
            <person name="Labutti K."/>
            <person name="Salamov A."/>
            <person name="Andreopoulos B."/>
            <person name="Baker S."/>
            <person name="Barry K."/>
            <person name="Bills G."/>
            <person name="Bluhm B."/>
            <person name="Cannon C."/>
            <person name="Castanera R."/>
            <person name="Culley D."/>
            <person name="Daum C."/>
            <person name="Ezra D."/>
            <person name="Gonzalez J."/>
            <person name="Henrissat B."/>
            <person name="Kuo A."/>
            <person name="Liang C."/>
            <person name="Lipzen A."/>
            <person name="Lutzoni F."/>
            <person name="Magnuson J."/>
            <person name="Mondo S."/>
            <person name="Nolan M."/>
            <person name="Ohm R."/>
            <person name="Pangilinan J."/>
            <person name="Park H.-J."/>
            <person name="Ramirez L."/>
            <person name="Alfaro M."/>
            <person name="Sun H."/>
            <person name="Tritt A."/>
            <person name="Yoshinaga Y."/>
            <person name="Zwiers L.-H."/>
            <person name="Turgeon B."/>
            <person name="Goodwin S."/>
            <person name="Spatafora J."/>
            <person name="Crous P."/>
            <person name="Grigoriev I."/>
        </authorList>
    </citation>
    <scope>NUCLEOTIDE SEQUENCE</scope>
    <source>
        <strain evidence="2">CBS 262.69</strain>
    </source>
</reference>
<name>A0A6G1HKT3_9PEZI</name>
<sequence length="80" mass="8996">MGKAYLHGHCRLASFNLTSFMCIHIPFLVGSPGLSLRRNTADFMRLPVSKGTSAVKQAWNPRHARARGNAEWLEIWCLQA</sequence>
<dbReference type="EMBL" id="ML996707">
    <property type="protein sequence ID" value="KAF2396447.1"/>
    <property type="molecule type" value="Genomic_DNA"/>
</dbReference>
<dbReference type="Proteomes" id="UP000799640">
    <property type="component" value="Unassembled WGS sequence"/>
</dbReference>
<keyword evidence="3" id="KW-1185">Reference proteome</keyword>
<proteinExistence type="predicted"/>
<keyword evidence="1" id="KW-1133">Transmembrane helix</keyword>